<sequence>MGDTVHTAPQQSMPQAVPPQPQRSWFARHKVLTAVGALIAVGVIGGIASGGGKESEDSGGSGTAVSAPRKKTEPGQADAKSADRSQAREFADFVAKNGTPPEKAAVGHVTKVQGADEQNDVLDSAEVWTDYTGGMMGPHASDGKLIASAFADWKNSENGLVTVYDAEGEILSNGNF</sequence>
<name>D9WNP7_9ACTN</name>
<gene>
    <name evidence="2" type="ORF">SSOG_05618</name>
</gene>
<dbReference type="AlphaFoldDB" id="D9WNP7"/>
<protein>
    <submittedName>
        <fullName evidence="2">Uncharacterized protein</fullName>
    </submittedName>
</protein>
<evidence type="ECO:0000313" key="2">
    <source>
        <dbReference type="EMBL" id="EFL25904.1"/>
    </source>
</evidence>
<dbReference type="EMBL" id="GG657754">
    <property type="protein sequence ID" value="EFL25904.1"/>
    <property type="molecule type" value="Genomic_DNA"/>
</dbReference>
<proteinExistence type="predicted"/>
<keyword evidence="3" id="KW-1185">Reference proteome</keyword>
<evidence type="ECO:0000256" key="1">
    <source>
        <dbReference type="SAM" id="MobiDB-lite"/>
    </source>
</evidence>
<feature type="region of interest" description="Disordered" evidence="1">
    <location>
        <begin position="50"/>
        <end position="86"/>
    </location>
</feature>
<organism evidence="2 3">
    <name type="scientific">Streptomyces himastatinicus ATCC 53653</name>
    <dbReference type="NCBI Taxonomy" id="457427"/>
    <lineage>
        <taxon>Bacteria</taxon>
        <taxon>Bacillati</taxon>
        <taxon>Actinomycetota</taxon>
        <taxon>Actinomycetes</taxon>
        <taxon>Kitasatosporales</taxon>
        <taxon>Streptomycetaceae</taxon>
        <taxon>Streptomyces</taxon>
        <taxon>Streptomyces violaceusniger group</taxon>
    </lineage>
</organism>
<dbReference type="Proteomes" id="UP000003963">
    <property type="component" value="Unassembled WGS sequence"/>
</dbReference>
<dbReference type="RefSeq" id="WP_009717704.1">
    <property type="nucleotide sequence ID" value="NZ_GG657754.1"/>
</dbReference>
<dbReference type="HOGENOM" id="CLU_1618089_0_0_11"/>
<accession>D9WNP7</accession>
<reference evidence="2 3" key="1">
    <citation type="submission" date="2009-02" db="EMBL/GenBank/DDBJ databases">
        <title>Annotation of Streptomyces hygroscopicus strain ATCC 53653.</title>
        <authorList>
            <consortium name="The Broad Institute Genome Sequencing Platform"/>
            <consortium name="Broad Institute Microbial Sequencing Center"/>
            <person name="Fischbach M."/>
            <person name="Godfrey P."/>
            <person name="Ward D."/>
            <person name="Young S."/>
            <person name="Zeng Q."/>
            <person name="Koehrsen M."/>
            <person name="Alvarado L."/>
            <person name="Berlin A.M."/>
            <person name="Bochicchio J."/>
            <person name="Borenstein D."/>
            <person name="Chapman S.B."/>
            <person name="Chen Z."/>
            <person name="Engels R."/>
            <person name="Freedman E."/>
            <person name="Gellesch M."/>
            <person name="Goldberg J."/>
            <person name="Griggs A."/>
            <person name="Gujja S."/>
            <person name="Heilman E.R."/>
            <person name="Heiman D.I."/>
            <person name="Hepburn T.A."/>
            <person name="Howarth C."/>
            <person name="Jen D."/>
            <person name="Larson L."/>
            <person name="Lewis B."/>
            <person name="Mehta T."/>
            <person name="Park D."/>
            <person name="Pearson M."/>
            <person name="Richards J."/>
            <person name="Roberts A."/>
            <person name="Saif S."/>
            <person name="Shea T.D."/>
            <person name="Shenoy N."/>
            <person name="Sisk P."/>
            <person name="Stolte C."/>
            <person name="Sykes S.N."/>
            <person name="Thomson T."/>
            <person name="Walk T."/>
            <person name="White J."/>
            <person name="Yandava C."/>
            <person name="Straight P."/>
            <person name="Clardy J."/>
            <person name="Hung D."/>
            <person name="Kolter R."/>
            <person name="Mekalanos J."/>
            <person name="Walker S."/>
            <person name="Walsh C.T."/>
            <person name="Wieland-Brown L.C."/>
            <person name="Haas B."/>
            <person name="Nusbaum C."/>
            <person name="Birren B."/>
        </authorList>
    </citation>
    <scope>NUCLEOTIDE SEQUENCE [LARGE SCALE GENOMIC DNA]</scope>
    <source>
        <strain evidence="2 3">ATCC 53653</strain>
    </source>
</reference>
<feature type="region of interest" description="Disordered" evidence="1">
    <location>
        <begin position="1"/>
        <end position="22"/>
    </location>
</feature>
<evidence type="ECO:0000313" key="3">
    <source>
        <dbReference type="Proteomes" id="UP000003963"/>
    </source>
</evidence>